<evidence type="ECO:0000256" key="4">
    <source>
        <dbReference type="ARBA" id="ARBA00022448"/>
    </source>
</evidence>
<keyword evidence="6" id="KW-0997">Cell inner membrane</keyword>
<evidence type="ECO:0000256" key="5">
    <source>
        <dbReference type="ARBA" id="ARBA00022475"/>
    </source>
</evidence>
<organism evidence="11 12">
    <name type="scientific">Opacimonas viscosa</name>
    <dbReference type="NCBI Taxonomy" id="2961944"/>
    <lineage>
        <taxon>Bacteria</taxon>
        <taxon>Pseudomonadati</taxon>
        <taxon>Pseudomonadota</taxon>
        <taxon>Gammaproteobacteria</taxon>
        <taxon>Alteromonadales</taxon>
        <taxon>Alteromonadaceae</taxon>
        <taxon>Opacimonas</taxon>
    </lineage>
</organism>
<dbReference type="GO" id="GO:0015628">
    <property type="term" value="P:protein secretion by the type II secretion system"/>
    <property type="evidence" value="ECO:0007669"/>
    <property type="project" value="InterPro"/>
</dbReference>
<keyword evidence="4" id="KW-0813">Transport</keyword>
<evidence type="ECO:0000256" key="7">
    <source>
        <dbReference type="ARBA" id="ARBA00022692"/>
    </source>
</evidence>
<proteinExistence type="inferred from homology"/>
<keyword evidence="12" id="KW-1185">Reference proteome</keyword>
<evidence type="ECO:0000256" key="9">
    <source>
        <dbReference type="ARBA" id="ARBA00023136"/>
    </source>
</evidence>
<evidence type="ECO:0000256" key="2">
    <source>
        <dbReference type="ARBA" id="ARBA00007208"/>
    </source>
</evidence>
<keyword evidence="5" id="KW-1003">Cell membrane</keyword>
<dbReference type="GO" id="GO:0005886">
    <property type="term" value="C:plasma membrane"/>
    <property type="evidence" value="ECO:0007669"/>
    <property type="project" value="UniProtKB-SubCell"/>
</dbReference>
<accession>A0AA42BPF4</accession>
<reference evidence="11" key="1">
    <citation type="submission" date="2022-07" db="EMBL/GenBank/DDBJ databases">
        <title>Characterization of the Novel Bacterium Alteromonas immobilis LMIT006 and Alteromonas gregis LMIT007.</title>
        <authorList>
            <person name="Lin X."/>
        </authorList>
    </citation>
    <scope>NUCLEOTIDE SEQUENCE</scope>
    <source>
        <strain evidence="11">LMIT007</strain>
    </source>
</reference>
<dbReference type="RefSeq" id="WP_254099598.1">
    <property type="nucleotide sequence ID" value="NZ_JANATA010000007.1"/>
</dbReference>
<dbReference type="InterPro" id="IPR000645">
    <property type="entry name" value="T2SS_GspN_CS"/>
</dbReference>
<comment type="subcellular location">
    <subcellularLocation>
        <location evidence="1">Cell inner membrane</location>
    </subcellularLocation>
</comment>
<evidence type="ECO:0000256" key="3">
    <source>
        <dbReference type="ARBA" id="ARBA00021563"/>
    </source>
</evidence>
<evidence type="ECO:0000313" key="11">
    <source>
        <dbReference type="EMBL" id="MCP3428366.1"/>
    </source>
</evidence>
<keyword evidence="8" id="KW-0653">Protein transport</keyword>
<comment type="similarity">
    <text evidence="2">Belongs to the GSP N family.</text>
</comment>
<dbReference type="Proteomes" id="UP001165413">
    <property type="component" value="Unassembled WGS sequence"/>
</dbReference>
<dbReference type="AlphaFoldDB" id="A0AA42BPF4"/>
<evidence type="ECO:0000256" key="10">
    <source>
        <dbReference type="ARBA" id="ARBA00030772"/>
    </source>
</evidence>
<protein>
    <recommendedName>
        <fullName evidence="3">Type II secretion system protein N</fullName>
    </recommendedName>
    <alternativeName>
        <fullName evidence="10">General secretion pathway protein N</fullName>
    </alternativeName>
</protein>
<keyword evidence="7" id="KW-0812">Transmembrane</keyword>
<keyword evidence="9" id="KW-0472">Membrane</keyword>
<dbReference type="InterPro" id="IPR022792">
    <property type="entry name" value="T2SS_protein-GspN"/>
</dbReference>
<comment type="caution">
    <text evidence="11">The sequence shown here is derived from an EMBL/GenBank/DDBJ whole genome shotgun (WGS) entry which is preliminary data.</text>
</comment>
<evidence type="ECO:0000256" key="1">
    <source>
        <dbReference type="ARBA" id="ARBA00004533"/>
    </source>
</evidence>
<name>A0AA42BPF4_9ALTE</name>
<dbReference type="Pfam" id="PF01203">
    <property type="entry name" value="T2SSN"/>
    <property type="match status" value="1"/>
</dbReference>
<dbReference type="GO" id="GO:0015627">
    <property type="term" value="C:type II protein secretion system complex"/>
    <property type="evidence" value="ECO:0007669"/>
    <property type="project" value="InterPro"/>
</dbReference>
<dbReference type="PROSITE" id="PS01142">
    <property type="entry name" value="T2SP_N"/>
    <property type="match status" value="1"/>
</dbReference>
<sequence>MKKTLLLVLLGSIVLCGFIIATVPAKHILYRVDLPPHVKLYDVTGTLWSGQAGIVTAYQQPLENVRWEISALSLLFGTAKIDVLIGNQRIADSIYVNGQIQYSLFSQSTVIRNTDVKIPAETMLASANLPIPVLAKGNFNINVSAATFGGAPTFTCSNLDAAGKWQNAGVLGQSGLIELGEFLADVDCANNRYTLRVTEPNELGLSFTASGANIAQLAVTGKFKLPADAPQDLVQVAQFFGQANSSGYISFKF</sequence>
<evidence type="ECO:0000256" key="8">
    <source>
        <dbReference type="ARBA" id="ARBA00022927"/>
    </source>
</evidence>
<dbReference type="EMBL" id="JANATA010000007">
    <property type="protein sequence ID" value="MCP3428366.1"/>
    <property type="molecule type" value="Genomic_DNA"/>
</dbReference>
<evidence type="ECO:0000313" key="12">
    <source>
        <dbReference type="Proteomes" id="UP001165413"/>
    </source>
</evidence>
<evidence type="ECO:0000256" key="6">
    <source>
        <dbReference type="ARBA" id="ARBA00022519"/>
    </source>
</evidence>
<gene>
    <name evidence="11" type="ORF">NLF92_05345</name>
</gene>